<evidence type="ECO:0000256" key="8">
    <source>
        <dbReference type="SAM" id="Phobius"/>
    </source>
</evidence>
<evidence type="ECO:0000313" key="9">
    <source>
        <dbReference type="EMBL" id="GGM93013.1"/>
    </source>
</evidence>
<dbReference type="PANTHER" id="PTHR46494:SF1">
    <property type="entry name" value="CORA FAMILY METAL ION TRANSPORTER (EUROFUNG)"/>
    <property type="match status" value="1"/>
</dbReference>
<sequence>MPAERDPVVACGIYVDGARVPGDRSPAEAVAEVRDRGTGFVWIGLFAPDAEQIRDVTEAFGLHELAVEDAVHAHQRPKLELYADNLFTVFKTVRYVEHESPTTANEIVESGEIMVFLGRDYVITVRHGDHSPLGELRRELEDQPARLAAGPAVVLHAIADRVVDDYLAVVEAFEGDVDVIETAVFAPHSEIGVEQMYLFKRELTELRRAVMPLTGPLRKLSEDHCGPLVPEMLHSYFRNVNDHLTIVVERLVSFDELLTTLVNATLAKVSLQQNNDMRKISSWVAIIAVPTMVVGVYGMNFDHMPELRWRYGYPLVLSMILIACLVLYRMFKRNRWL</sequence>
<dbReference type="SUPFAM" id="SSF144083">
    <property type="entry name" value="Magnesium transport protein CorA, transmembrane region"/>
    <property type="match status" value="1"/>
</dbReference>
<name>A0ABQ2HWT5_9PSEU</name>
<evidence type="ECO:0000256" key="1">
    <source>
        <dbReference type="ARBA" id="ARBA00004651"/>
    </source>
</evidence>
<dbReference type="Gene3D" id="3.30.460.20">
    <property type="entry name" value="CorA soluble domain-like"/>
    <property type="match status" value="1"/>
</dbReference>
<evidence type="ECO:0000256" key="3">
    <source>
        <dbReference type="ARBA" id="ARBA00022448"/>
    </source>
</evidence>
<organism evidence="9 10">
    <name type="scientific">Lentzea pudingi</name>
    <dbReference type="NCBI Taxonomy" id="1789439"/>
    <lineage>
        <taxon>Bacteria</taxon>
        <taxon>Bacillati</taxon>
        <taxon>Actinomycetota</taxon>
        <taxon>Actinomycetes</taxon>
        <taxon>Pseudonocardiales</taxon>
        <taxon>Pseudonocardiaceae</taxon>
        <taxon>Lentzea</taxon>
    </lineage>
</organism>
<dbReference type="InterPro" id="IPR045861">
    <property type="entry name" value="CorA_cytoplasmic_dom"/>
</dbReference>
<keyword evidence="3" id="KW-0813">Transport</keyword>
<comment type="caution">
    <text evidence="9">The sequence shown here is derived from an EMBL/GenBank/DDBJ whole genome shotgun (WGS) entry which is preliminary data.</text>
</comment>
<keyword evidence="5 8" id="KW-0812">Transmembrane</keyword>
<evidence type="ECO:0000256" key="6">
    <source>
        <dbReference type="ARBA" id="ARBA00022989"/>
    </source>
</evidence>
<proteinExistence type="inferred from homology"/>
<feature type="transmembrane region" description="Helical" evidence="8">
    <location>
        <begin position="280"/>
        <end position="299"/>
    </location>
</feature>
<evidence type="ECO:0000256" key="7">
    <source>
        <dbReference type="ARBA" id="ARBA00023136"/>
    </source>
</evidence>
<dbReference type="CDD" id="cd12830">
    <property type="entry name" value="MtCorA-like"/>
    <property type="match status" value="1"/>
</dbReference>
<accession>A0ABQ2HWT5</accession>
<dbReference type="Pfam" id="PF01544">
    <property type="entry name" value="CorA"/>
    <property type="match status" value="1"/>
</dbReference>
<evidence type="ECO:0000256" key="4">
    <source>
        <dbReference type="ARBA" id="ARBA00022475"/>
    </source>
</evidence>
<comment type="similarity">
    <text evidence="2">Belongs to the CorA metal ion transporter (MIT) (TC 1.A.35) family.</text>
</comment>
<gene>
    <name evidence="9" type="primary">corA</name>
    <name evidence="9" type="ORF">GCM10011609_33100</name>
</gene>
<dbReference type="InterPro" id="IPR002523">
    <property type="entry name" value="MgTranspt_CorA/ZnTranspt_ZntB"/>
</dbReference>
<dbReference type="SUPFAM" id="SSF143865">
    <property type="entry name" value="CorA soluble domain-like"/>
    <property type="match status" value="1"/>
</dbReference>
<dbReference type="InterPro" id="IPR045863">
    <property type="entry name" value="CorA_TM1_TM2"/>
</dbReference>
<keyword evidence="10" id="KW-1185">Reference proteome</keyword>
<dbReference type="EMBL" id="BMNC01000004">
    <property type="protein sequence ID" value="GGM93013.1"/>
    <property type="molecule type" value="Genomic_DNA"/>
</dbReference>
<evidence type="ECO:0000313" key="10">
    <source>
        <dbReference type="Proteomes" id="UP000597656"/>
    </source>
</evidence>
<evidence type="ECO:0000256" key="2">
    <source>
        <dbReference type="ARBA" id="ARBA00009765"/>
    </source>
</evidence>
<dbReference type="Gene3D" id="1.20.58.340">
    <property type="entry name" value="Magnesium transport protein CorA, transmembrane region"/>
    <property type="match status" value="2"/>
</dbReference>
<feature type="transmembrane region" description="Helical" evidence="8">
    <location>
        <begin position="311"/>
        <end position="331"/>
    </location>
</feature>
<keyword evidence="7 8" id="KW-0472">Membrane</keyword>
<reference evidence="10" key="1">
    <citation type="journal article" date="2019" name="Int. J. Syst. Evol. Microbiol.">
        <title>The Global Catalogue of Microorganisms (GCM) 10K type strain sequencing project: providing services to taxonomists for standard genome sequencing and annotation.</title>
        <authorList>
            <consortium name="The Broad Institute Genomics Platform"/>
            <consortium name="The Broad Institute Genome Sequencing Center for Infectious Disease"/>
            <person name="Wu L."/>
            <person name="Ma J."/>
        </authorList>
    </citation>
    <scope>NUCLEOTIDE SEQUENCE [LARGE SCALE GENOMIC DNA]</scope>
    <source>
        <strain evidence="10">CGMCC 4.7319</strain>
    </source>
</reference>
<keyword evidence="6 8" id="KW-1133">Transmembrane helix</keyword>
<protein>
    <submittedName>
        <fullName evidence="9">Magnesium transport protein CorA</fullName>
    </submittedName>
</protein>
<dbReference type="PANTHER" id="PTHR46494">
    <property type="entry name" value="CORA FAMILY METAL ION TRANSPORTER (EUROFUNG)"/>
    <property type="match status" value="1"/>
</dbReference>
<evidence type="ECO:0000256" key="5">
    <source>
        <dbReference type="ARBA" id="ARBA00022692"/>
    </source>
</evidence>
<keyword evidence="4" id="KW-1003">Cell membrane</keyword>
<dbReference type="Proteomes" id="UP000597656">
    <property type="component" value="Unassembled WGS sequence"/>
</dbReference>
<comment type="subcellular location">
    <subcellularLocation>
        <location evidence="1">Cell membrane</location>
        <topology evidence="1">Multi-pass membrane protein</topology>
    </subcellularLocation>
</comment>